<sequence length="118" mass="13413">MDSGRSKPEGFGRRITSLVKFFRHRSVANFPYLPLAAGTKQIRLLTILPGERKDALICTISHEDLGTERHRAYETISYCWGNRNRRRVITINDIAVSVPASSEAALRSVRLRFKARTV</sequence>
<dbReference type="PANTHER" id="PTHR24148:SF73">
    <property type="entry name" value="HET DOMAIN PROTEIN (AFU_ORTHOLOGUE AFUA_8G01020)"/>
    <property type="match status" value="1"/>
</dbReference>
<evidence type="ECO:0000313" key="1">
    <source>
        <dbReference type="EMBL" id="KAF2745773.1"/>
    </source>
</evidence>
<gene>
    <name evidence="1" type="ORF">M011DRAFT_120349</name>
</gene>
<protein>
    <submittedName>
        <fullName evidence="1">Uncharacterized protein</fullName>
    </submittedName>
</protein>
<reference evidence="1" key="1">
    <citation type="journal article" date="2020" name="Stud. Mycol.">
        <title>101 Dothideomycetes genomes: a test case for predicting lifestyles and emergence of pathogens.</title>
        <authorList>
            <person name="Haridas S."/>
            <person name="Albert R."/>
            <person name="Binder M."/>
            <person name="Bloem J."/>
            <person name="Labutti K."/>
            <person name="Salamov A."/>
            <person name="Andreopoulos B."/>
            <person name="Baker S."/>
            <person name="Barry K."/>
            <person name="Bills G."/>
            <person name="Bluhm B."/>
            <person name="Cannon C."/>
            <person name="Castanera R."/>
            <person name="Culley D."/>
            <person name="Daum C."/>
            <person name="Ezra D."/>
            <person name="Gonzalez J."/>
            <person name="Henrissat B."/>
            <person name="Kuo A."/>
            <person name="Liang C."/>
            <person name="Lipzen A."/>
            <person name="Lutzoni F."/>
            <person name="Magnuson J."/>
            <person name="Mondo S."/>
            <person name="Nolan M."/>
            <person name="Ohm R."/>
            <person name="Pangilinan J."/>
            <person name="Park H.-J."/>
            <person name="Ramirez L."/>
            <person name="Alfaro M."/>
            <person name="Sun H."/>
            <person name="Tritt A."/>
            <person name="Yoshinaga Y."/>
            <person name="Zwiers L.-H."/>
            <person name="Turgeon B."/>
            <person name="Goodwin S."/>
            <person name="Spatafora J."/>
            <person name="Crous P."/>
            <person name="Grigoriev I."/>
        </authorList>
    </citation>
    <scope>NUCLEOTIDE SEQUENCE</scope>
    <source>
        <strain evidence="1">CBS 119925</strain>
    </source>
</reference>
<dbReference type="EMBL" id="MU006580">
    <property type="protein sequence ID" value="KAF2745773.1"/>
    <property type="molecule type" value="Genomic_DNA"/>
</dbReference>
<accession>A0A6A6V6U5</accession>
<name>A0A6A6V6U5_9PLEO</name>
<dbReference type="OrthoDB" id="194358at2759"/>
<dbReference type="Proteomes" id="UP000799440">
    <property type="component" value="Unassembled WGS sequence"/>
</dbReference>
<organism evidence="1 2">
    <name type="scientific">Sporormia fimetaria CBS 119925</name>
    <dbReference type="NCBI Taxonomy" id="1340428"/>
    <lineage>
        <taxon>Eukaryota</taxon>
        <taxon>Fungi</taxon>
        <taxon>Dikarya</taxon>
        <taxon>Ascomycota</taxon>
        <taxon>Pezizomycotina</taxon>
        <taxon>Dothideomycetes</taxon>
        <taxon>Pleosporomycetidae</taxon>
        <taxon>Pleosporales</taxon>
        <taxon>Sporormiaceae</taxon>
        <taxon>Sporormia</taxon>
    </lineage>
</organism>
<dbReference type="InterPro" id="IPR052895">
    <property type="entry name" value="HetReg/Transcr_Mod"/>
</dbReference>
<evidence type="ECO:0000313" key="2">
    <source>
        <dbReference type="Proteomes" id="UP000799440"/>
    </source>
</evidence>
<dbReference type="PANTHER" id="PTHR24148">
    <property type="entry name" value="ANKYRIN REPEAT DOMAIN-CONTAINING PROTEIN 39 HOMOLOG-RELATED"/>
    <property type="match status" value="1"/>
</dbReference>
<dbReference type="AlphaFoldDB" id="A0A6A6V6U5"/>
<proteinExistence type="predicted"/>
<keyword evidence="2" id="KW-1185">Reference proteome</keyword>